<evidence type="ECO:0000313" key="4">
    <source>
        <dbReference type="EMBL" id="APG26350.1"/>
    </source>
</evidence>
<dbReference type="KEGG" id="pace:A6070_06760"/>
<dbReference type="STRING" id="29542.A6070_06760"/>
<dbReference type="EMBL" id="CP015518">
    <property type="protein sequence ID" value="APG26350.1"/>
    <property type="molecule type" value="Genomic_DNA"/>
</dbReference>
<keyword evidence="5" id="KW-1185">Reference proteome</keyword>
<dbReference type="InterPro" id="IPR000983">
    <property type="entry name" value="Bac_GSPG_pilin"/>
</dbReference>
<dbReference type="InterPro" id="IPR045584">
    <property type="entry name" value="Pilin-like"/>
</dbReference>
<name>A0A1L3GKC2_SYNAC</name>
<keyword evidence="3" id="KW-1133">Transmembrane helix</keyword>
<feature type="coiled-coil region" evidence="2">
    <location>
        <begin position="46"/>
        <end position="73"/>
    </location>
</feature>
<dbReference type="SUPFAM" id="SSF54523">
    <property type="entry name" value="Pili subunits"/>
    <property type="match status" value="1"/>
</dbReference>
<proteinExistence type="predicted"/>
<keyword evidence="3" id="KW-0812">Transmembrane</keyword>
<organism evidence="4 5">
    <name type="scientific">Syntrophotalea acetylenica</name>
    <name type="common">Pelobacter acetylenicus</name>
    <dbReference type="NCBI Taxonomy" id="29542"/>
    <lineage>
        <taxon>Bacteria</taxon>
        <taxon>Pseudomonadati</taxon>
        <taxon>Thermodesulfobacteriota</taxon>
        <taxon>Desulfuromonadia</taxon>
        <taxon>Desulfuromonadales</taxon>
        <taxon>Syntrophotaleaceae</taxon>
        <taxon>Syntrophotalea</taxon>
    </lineage>
</organism>
<keyword evidence="1" id="KW-0488">Methylation</keyword>
<evidence type="ECO:0000256" key="2">
    <source>
        <dbReference type="SAM" id="Coils"/>
    </source>
</evidence>
<dbReference type="Pfam" id="PF07963">
    <property type="entry name" value="N_methyl"/>
    <property type="match status" value="1"/>
</dbReference>
<dbReference type="GO" id="GO:0015627">
    <property type="term" value="C:type II protein secretion system complex"/>
    <property type="evidence" value="ECO:0007669"/>
    <property type="project" value="InterPro"/>
</dbReference>
<dbReference type="PROSITE" id="PS00409">
    <property type="entry name" value="PROKAR_NTER_METHYL"/>
    <property type="match status" value="1"/>
</dbReference>
<dbReference type="NCBIfam" id="TIGR02532">
    <property type="entry name" value="IV_pilin_GFxxxE"/>
    <property type="match status" value="1"/>
</dbReference>
<dbReference type="AlphaFoldDB" id="A0A1L3GKC2"/>
<dbReference type="GO" id="GO:0015628">
    <property type="term" value="P:protein secretion by the type II secretion system"/>
    <property type="evidence" value="ECO:0007669"/>
    <property type="project" value="InterPro"/>
</dbReference>
<gene>
    <name evidence="4" type="ORF">A7E75_12745</name>
</gene>
<keyword evidence="2" id="KW-0175">Coiled coil</keyword>
<evidence type="ECO:0000313" key="5">
    <source>
        <dbReference type="Proteomes" id="UP000182264"/>
    </source>
</evidence>
<protein>
    <submittedName>
        <fullName evidence="4">General secretion pathway protein GspG</fullName>
    </submittedName>
</protein>
<sequence length="162" mass="18477">MRRMFSVARNPAGMTLIEVVITVAIVGILASAVLPLAEVTIKRTQEMELRRSLRELRSAIDQYKADFDKAVLDKHIVSDTDQTGYPLNLEELVTGKNWGGLYAFPRKYLRRIPRDPFNPEEEWGMRGYRDAPDSPSWDGKDVYDVYSRSDQTALDGTAYSSW</sequence>
<feature type="transmembrane region" description="Helical" evidence="3">
    <location>
        <begin position="12"/>
        <end position="37"/>
    </location>
</feature>
<dbReference type="Gene3D" id="3.30.700.10">
    <property type="entry name" value="Glycoprotein, Type 4 Pilin"/>
    <property type="match status" value="1"/>
</dbReference>
<evidence type="ECO:0000256" key="1">
    <source>
        <dbReference type="ARBA" id="ARBA00022481"/>
    </source>
</evidence>
<keyword evidence="3" id="KW-0472">Membrane</keyword>
<dbReference type="PRINTS" id="PR00813">
    <property type="entry name" value="BCTERIALGSPG"/>
</dbReference>
<dbReference type="Proteomes" id="UP000182264">
    <property type="component" value="Chromosome"/>
</dbReference>
<accession>A0A1L3GKC2</accession>
<dbReference type="OrthoDB" id="9790526at2"/>
<evidence type="ECO:0000256" key="3">
    <source>
        <dbReference type="SAM" id="Phobius"/>
    </source>
</evidence>
<dbReference type="InterPro" id="IPR012902">
    <property type="entry name" value="N_methyl_site"/>
</dbReference>
<reference evidence="4 5" key="1">
    <citation type="journal article" date="2017" name="Genome Announc.">
        <title>Complete Genome Sequences of Two Acetylene-Fermenting Pelobacter acetylenicus Strains.</title>
        <authorList>
            <person name="Sutton J.M."/>
            <person name="Baesman S.M."/>
            <person name="Fierst J.L."/>
            <person name="Poret-Peterson A.T."/>
            <person name="Oremland R.S."/>
            <person name="Dunlap D.S."/>
            <person name="Akob D.M."/>
        </authorList>
    </citation>
    <scope>NUCLEOTIDE SEQUENCE [LARGE SCALE GENOMIC DNA]</scope>
    <source>
        <strain evidence="4 5">DSM 3247</strain>
    </source>
</reference>